<gene>
    <name evidence="2" type="ORF">BO70DRAFT_432546</name>
</gene>
<dbReference type="InterPro" id="IPR025340">
    <property type="entry name" value="DUF4246"/>
</dbReference>
<accession>A0A317V7M7</accession>
<dbReference type="PANTHER" id="PTHR33119:SF1">
    <property type="entry name" value="FE2OG DIOXYGENASE DOMAIN-CONTAINING PROTEIN"/>
    <property type="match status" value="1"/>
</dbReference>
<reference evidence="2 3" key="1">
    <citation type="submission" date="2016-12" db="EMBL/GenBank/DDBJ databases">
        <title>The genomes of Aspergillus section Nigri reveals drivers in fungal speciation.</title>
        <authorList>
            <consortium name="DOE Joint Genome Institute"/>
            <person name="Vesth T.C."/>
            <person name="Nybo J."/>
            <person name="Theobald S."/>
            <person name="Brandl J."/>
            <person name="Frisvad J.C."/>
            <person name="Nielsen K.F."/>
            <person name="Lyhne E.K."/>
            <person name="Kogle M.E."/>
            <person name="Kuo A."/>
            <person name="Riley R."/>
            <person name="Clum A."/>
            <person name="Nolan M."/>
            <person name="Lipzen A."/>
            <person name="Salamov A."/>
            <person name="Henrissat B."/>
            <person name="Wiebenga A."/>
            <person name="De Vries R.P."/>
            <person name="Grigoriev I.V."/>
            <person name="Mortensen U.H."/>
            <person name="Andersen M.R."/>
            <person name="Baker S.E."/>
        </authorList>
    </citation>
    <scope>NUCLEOTIDE SEQUENCE [LARGE SCALE GENOMIC DNA]</scope>
    <source>
        <strain evidence="2 3">CBS 117.55</strain>
    </source>
</reference>
<protein>
    <recommendedName>
        <fullName evidence="1">DUF4246 domain-containing protein</fullName>
    </recommendedName>
</protein>
<organism evidence="2 3">
    <name type="scientific">Aspergillus heteromorphus CBS 117.55</name>
    <dbReference type="NCBI Taxonomy" id="1448321"/>
    <lineage>
        <taxon>Eukaryota</taxon>
        <taxon>Fungi</taxon>
        <taxon>Dikarya</taxon>
        <taxon>Ascomycota</taxon>
        <taxon>Pezizomycotina</taxon>
        <taxon>Eurotiomycetes</taxon>
        <taxon>Eurotiomycetidae</taxon>
        <taxon>Eurotiales</taxon>
        <taxon>Aspergillaceae</taxon>
        <taxon>Aspergillus</taxon>
        <taxon>Aspergillus subgen. Circumdati</taxon>
    </lineage>
</organism>
<dbReference type="InterPro" id="IPR049192">
    <property type="entry name" value="DUF4246_C"/>
</dbReference>
<dbReference type="OrthoDB" id="415532at2759"/>
<proteinExistence type="predicted"/>
<dbReference type="PANTHER" id="PTHR33119">
    <property type="entry name" value="IFI3P"/>
    <property type="match status" value="1"/>
</dbReference>
<dbReference type="STRING" id="1448321.A0A317V7M7"/>
<dbReference type="Proteomes" id="UP000247233">
    <property type="component" value="Unassembled WGS sequence"/>
</dbReference>
<dbReference type="Pfam" id="PF14033">
    <property type="entry name" value="DUF4246"/>
    <property type="match status" value="2"/>
</dbReference>
<feature type="domain" description="DUF4246" evidence="1">
    <location>
        <begin position="224"/>
        <end position="424"/>
    </location>
</feature>
<evidence type="ECO:0000259" key="1">
    <source>
        <dbReference type="Pfam" id="PF14033"/>
    </source>
</evidence>
<dbReference type="GeneID" id="37070564"/>
<keyword evidence="3" id="KW-1185">Reference proteome</keyword>
<comment type="caution">
    <text evidence="2">The sequence shown here is derived from an EMBL/GenBank/DDBJ whole genome shotgun (WGS) entry which is preliminary data.</text>
</comment>
<dbReference type="EMBL" id="MSFL01000034">
    <property type="protein sequence ID" value="PWY69048.1"/>
    <property type="molecule type" value="Genomic_DNA"/>
</dbReference>
<dbReference type="VEuPathDB" id="FungiDB:BO70DRAFT_432546"/>
<sequence length="492" mass="55560">MGSQPARPIQLPGFGLPLNHRPQTSTFPNALDEEDIDCDDVGPGFMPDASQVSDREITARWRREVFELRQDVTTNMMNWIIQEMQWKAGVLHEQGLLSVFDVGVVRSDTAVSPAVQQRLREAVVLLEQSPWGKDYHPGSDEKVVNLVHPSLFPVVYGRTRILPAGVLADVGNAEDAPHTAADSSGCPAMWRCPRREAAAILDATIPLWDSSLAPIRQWPHGRIRYAEWERSRPIELPEPGAFSPPPRAWWRGSVHLRDGFRQQGLQVTVKLANIELSPARPDYGGGSWHPERQMNERICATAIYYYDSHNITVSRLAFRQRASMPEGVYYPQDQPEFLQAVYGFGPEVQGYNDSPITQDLGSVLCADGRLVTFPHTVQHRVLPFSLADRSHPGHRKILALFLIDPHRPIISSANAPPQQEDRARERREVVCRLFSERLSAELQDIVSENMTDGAMTMEKTKAYRLELIAERSIKQKRQNEIFEIGSFSLCEH</sequence>
<dbReference type="AlphaFoldDB" id="A0A317V7M7"/>
<evidence type="ECO:0000313" key="3">
    <source>
        <dbReference type="Proteomes" id="UP000247233"/>
    </source>
</evidence>
<feature type="domain" description="DUF4246" evidence="1">
    <location>
        <begin position="75"/>
        <end position="167"/>
    </location>
</feature>
<name>A0A317V7M7_9EURO</name>
<dbReference type="RefSeq" id="XP_025395404.1">
    <property type="nucleotide sequence ID" value="XM_025548327.1"/>
</dbReference>
<evidence type="ECO:0000313" key="2">
    <source>
        <dbReference type="EMBL" id="PWY69048.1"/>
    </source>
</evidence>